<dbReference type="RefSeq" id="WP_252770917.1">
    <property type="nucleotide sequence ID" value="NZ_JAMXMC010000009.1"/>
</dbReference>
<feature type="chain" id="PRO_5045916273" evidence="2">
    <location>
        <begin position="25"/>
        <end position="357"/>
    </location>
</feature>
<dbReference type="SUPFAM" id="SSF50974">
    <property type="entry name" value="Nitrous oxide reductase, N-terminal domain"/>
    <property type="match status" value="1"/>
</dbReference>
<comment type="caution">
    <text evidence="3">The sequence shown here is derived from an EMBL/GenBank/DDBJ whole genome shotgun (WGS) entry which is preliminary data.</text>
</comment>
<feature type="signal peptide" evidence="2">
    <location>
        <begin position="1"/>
        <end position="24"/>
    </location>
</feature>
<evidence type="ECO:0000313" key="4">
    <source>
        <dbReference type="Proteomes" id="UP001204851"/>
    </source>
</evidence>
<dbReference type="InterPro" id="IPR006311">
    <property type="entry name" value="TAT_signal"/>
</dbReference>
<evidence type="ECO:0000256" key="1">
    <source>
        <dbReference type="ARBA" id="ARBA00001935"/>
    </source>
</evidence>
<keyword evidence="4" id="KW-1185">Reference proteome</keyword>
<dbReference type="InterPro" id="IPR015943">
    <property type="entry name" value="WD40/YVTN_repeat-like_dom_sf"/>
</dbReference>
<dbReference type="Proteomes" id="UP001204851">
    <property type="component" value="Unassembled WGS sequence"/>
</dbReference>
<gene>
    <name evidence="3" type="ORF">M0L44_16595</name>
</gene>
<keyword evidence="2" id="KW-0732">Signal</keyword>
<dbReference type="InterPro" id="IPR011045">
    <property type="entry name" value="N2O_reductase_N"/>
</dbReference>
<protein>
    <submittedName>
        <fullName evidence="3">Lactonase family protein</fullName>
    </submittedName>
</protein>
<proteinExistence type="predicted"/>
<sequence length="357" mass="36498">MTNRRTFLATAALSASALPGLASAAAGPASPIARRSAGNVYVMSNNASANEILVFARKADGALSYQGRVATGGLGYTATAPIDPLASQGALQLSADGSFLFAVNAGSNQVSSFRLDAAGWPVPVSLLDSGGVFPASLALFGPWLYVLNKGSTGSIQGFEIGAGGRLKPLSGSNRGLGLTPTDPFAHVPAPEQIGFDATGRQLLITWGGARQFLSFAIDAQGQPSAEPVHNNALEGLPFSFVLSRKGQALVTDAAGGLGSYQVGGDTGLWTSISPPVPNFQAATCWVAFDGDATAYTANTGSGTLSAYRVAPNGTVALADSSGVALWRWAAAPRRPTWPSCRRRVGACCMCWTGGWGA</sequence>
<comment type="cofactor">
    <cofactor evidence="1">
        <name>Cu cation</name>
        <dbReference type="ChEBI" id="CHEBI:23378"/>
    </cofactor>
</comment>
<accession>A0ABT1BQX7</accession>
<dbReference type="PROSITE" id="PS51318">
    <property type="entry name" value="TAT"/>
    <property type="match status" value="1"/>
</dbReference>
<name>A0ABT1BQX7_9BURK</name>
<reference evidence="3 4" key="1">
    <citation type="submission" date="2022-06" db="EMBL/GenBank/DDBJ databases">
        <title>Ideonella sp. NS12-5 Genome sequencing and assembly.</title>
        <authorList>
            <person name="Jung Y."/>
        </authorList>
    </citation>
    <scope>NUCLEOTIDE SEQUENCE [LARGE SCALE GENOMIC DNA]</scope>
    <source>
        <strain evidence="3 4">NS12-5</strain>
    </source>
</reference>
<evidence type="ECO:0000256" key="2">
    <source>
        <dbReference type="SAM" id="SignalP"/>
    </source>
</evidence>
<evidence type="ECO:0000313" key="3">
    <source>
        <dbReference type="EMBL" id="MCO5978319.1"/>
    </source>
</evidence>
<dbReference type="EMBL" id="JAMXMC010000009">
    <property type="protein sequence ID" value="MCO5978319.1"/>
    <property type="molecule type" value="Genomic_DNA"/>
</dbReference>
<organism evidence="3 4">
    <name type="scientific">Ideonella oryzae</name>
    <dbReference type="NCBI Taxonomy" id="2937441"/>
    <lineage>
        <taxon>Bacteria</taxon>
        <taxon>Pseudomonadati</taxon>
        <taxon>Pseudomonadota</taxon>
        <taxon>Betaproteobacteria</taxon>
        <taxon>Burkholderiales</taxon>
        <taxon>Sphaerotilaceae</taxon>
        <taxon>Ideonella</taxon>
    </lineage>
</organism>
<dbReference type="Gene3D" id="2.130.10.10">
    <property type="entry name" value="YVTN repeat-like/Quinoprotein amine dehydrogenase"/>
    <property type="match status" value="2"/>
</dbReference>